<comment type="subcellular location">
    <subcellularLocation>
        <location evidence="1">Membrane</location>
        <topology evidence="1">Multi-pass membrane protein</topology>
    </subcellularLocation>
</comment>
<organism evidence="7 8">
    <name type="scientific">Talaromyces stipitatus (strain ATCC 10500 / CBS 375.48 / QM 6759 / NRRL 1006)</name>
    <name type="common">Penicillium stipitatum</name>
    <dbReference type="NCBI Taxonomy" id="441959"/>
    <lineage>
        <taxon>Eukaryota</taxon>
        <taxon>Fungi</taxon>
        <taxon>Dikarya</taxon>
        <taxon>Ascomycota</taxon>
        <taxon>Pezizomycotina</taxon>
        <taxon>Eurotiomycetes</taxon>
        <taxon>Eurotiomycetidae</taxon>
        <taxon>Eurotiales</taxon>
        <taxon>Trichocomaceae</taxon>
        <taxon>Talaromyces</taxon>
        <taxon>Talaromyces sect. Talaromyces</taxon>
    </lineage>
</organism>
<evidence type="ECO:0000259" key="6">
    <source>
        <dbReference type="PROSITE" id="PS50850"/>
    </source>
</evidence>
<keyword evidence="2 5" id="KW-0812">Transmembrane</keyword>
<dbReference type="eggNOG" id="KOG0255">
    <property type="taxonomic scope" value="Eukaryota"/>
</dbReference>
<dbReference type="OMA" id="WFAFTSS"/>
<feature type="transmembrane region" description="Helical" evidence="5">
    <location>
        <begin position="136"/>
        <end position="161"/>
    </location>
</feature>
<feature type="transmembrane region" description="Helical" evidence="5">
    <location>
        <begin position="361"/>
        <end position="381"/>
    </location>
</feature>
<accession>B8MJX4</accession>
<evidence type="ECO:0000256" key="2">
    <source>
        <dbReference type="ARBA" id="ARBA00022692"/>
    </source>
</evidence>
<name>B8MJX4_TALSN</name>
<dbReference type="InterPro" id="IPR020846">
    <property type="entry name" value="MFS_dom"/>
</dbReference>
<keyword evidence="3 5" id="KW-1133">Transmembrane helix</keyword>
<dbReference type="RefSeq" id="XP_002484744.1">
    <property type="nucleotide sequence ID" value="XM_002484699.1"/>
</dbReference>
<feature type="transmembrane region" description="Helical" evidence="5">
    <location>
        <begin position="78"/>
        <end position="99"/>
    </location>
</feature>
<evidence type="ECO:0000313" key="7">
    <source>
        <dbReference type="EMBL" id="EED14791.1"/>
    </source>
</evidence>
<feature type="transmembrane region" description="Helical" evidence="5">
    <location>
        <begin position="173"/>
        <end position="193"/>
    </location>
</feature>
<dbReference type="OrthoDB" id="3936150at2759"/>
<dbReference type="Proteomes" id="UP000001745">
    <property type="component" value="Unassembled WGS sequence"/>
</dbReference>
<feature type="transmembrane region" description="Helical" evidence="5">
    <location>
        <begin position="393"/>
        <end position="414"/>
    </location>
</feature>
<dbReference type="EMBL" id="EQ962657">
    <property type="protein sequence ID" value="EED14791.1"/>
    <property type="molecule type" value="Genomic_DNA"/>
</dbReference>
<reference evidence="8" key="1">
    <citation type="journal article" date="2015" name="Genome Announc.">
        <title>Genome sequence of the AIDS-associated pathogen Penicillium marneffei (ATCC18224) and its near taxonomic relative Talaromyces stipitatus (ATCC10500).</title>
        <authorList>
            <person name="Nierman W.C."/>
            <person name="Fedorova-Abrams N.D."/>
            <person name="Andrianopoulos A."/>
        </authorList>
    </citation>
    <scope>NUCLEOTIDE SEQUENCE [LARGE SCALE GENOMIC DNA]</scope>
    <source>
        <strain evidence="8">ATCC 10500 / CBS 375.48 / QM 6759 / NRRL 1006</strain>
    </source>
</reference>
<dbReference type="HOGENOM" id="CLU_008455_11_5_1"/>
<dbReference type="InterPro" id="IPR036259">
    <property type="entry name" value="MFS_trans_sf"/>
</dbReference>
<dbReference type="PhylomeDB" id="B8MJX4"/>
<evidence type="ECO:0000313" key="8">
    <source>
        <dbReference type="Proteomes" id="UP000001745"/>
    </source>
</evidence>
<feature type="domain" description="Major facilitator superfamily (MFS) profile" evidence="6">
    <location>
        <begin position="39"/>
        <end position="481"/>
    </location>
</feature>
<dbReference type="SUPFAM" id="SSF103473">
    <property type="entry name" value="MFS general substrate transporter"/>
    <property type="match status" value="1"/>
</dbReference>
<dbReference type="PROSITE" id="PS50850">
    <property type="entry name" value="MFS"/>
    <property type="match status" value="1"/>
</dbReference>
<keyword evidence="4 5" id="KW-0472">Membrane</keyword>
<dbReference type="PANTHER" id="PTHR23502">
    <property type="entry name" value="MAJOR FACILITATOR SUPERFAMILY"/>
    <property type="match status" value="1"/>
</dbReference>
<evidence type="ECO:0000256" key="5">
    <source>
        <dbReference type="SAM" id="Phobius"/>
    </source>
</evidence>
<feature type="transmembrane region" description="Helical" evidence="5">
    <location>
        <begin position="426"/>
        <end position="448"/>
    </location>
</feature>
<dbReference type="GO" id="GO:0005886">
    <property type="term" value="C:plasma membrane"/>
    <property type="evidence" value="ECO:0007669"/>
    <property type="project" value="TreeGrafter"/>
</dbReference>
<evidence type="ECO:0000256" key="4">
    <source>
        <dbReference type="ARBA" id="ARBA00023136"/>
    </source>
</evidence>
<protein>
    <submittedName>
        <fullName evidence="7">Vitamin B6 transporter, putative</fullName>
    </submittedName>
</protein>
<dbReference type="PANTHER" id="PTHR23502:SF36">
    <property type="entry name" value="MEMBRANE TRANSPORTER"/>
    <property type="match status" value="1"/>
</dbReference>
<feature type="transmembrane region" description="Helical" evidence="5">
    <location>
        <begin position="111"/>
        <end position="130"/>
    </location>
</feature>
<dbReference type="AlphaFoldDB" id="B8MJX4"/>
<dbReference type="GeneID" id="8103358"/>
<gene>
    <name evidence="7" type="ORF">TSTA_042660</name>
</gene>
<dbReference type="InterPro" id="IPR011701">
    <property type="entry name" value="MFS"/>
</dbReference>
<feature type="transmembrane region" description="Helical" evidence="5">
    <location>
        <begin position="454"/>
        <end position="477"/>
    </location>
</feature>
<feature type="transmembrane region" description="Helical" evidence="5">
    <location>
        <begin position="199"/>
        <end position="221"/>
    </location>
</feature>
<proteinExistence type="predicted"/>
<dbReference type="Pfam" id="PF07690">
    <property type="entry name" value="MFS_1"/>
    <property type="match status" value="1"/>
</dbReference>
<feature type="transmembrane region" description="Helical" evidence="5">
    <location>
        <begin position="43"/>
        <end position="66"/>
    </location>
</feature>
<feature type="transmembrane region" description="Helical" evidence="5">
    <location>
        <begin position="321"/>
        <end position="340"/>
    </location>
</feature>
<dbReference type="STRING" id="441959.B8MJX4"/>
<evidence type="ECO:0000256" key="1">
    <source>
        <dbReference type="ARBA" id="ARBA00004141"/>
    </source>
</evidence>
<feature type="transmembrane region" description="Helical" evidence="5">
    <location>
        <begin position="276"/>
        <end position="301"/>
    </location>
</feature>
<dbReference type="GO" id="GO:0022857">
    <property type="term" value="F:transmembrane transporter activity"/>
    <property type="evidence" value="ECO:0007669"/>
    <property type="project" value="InterPro"/>
</dbReference>
<dbReference type="Gene3D" id="1.20.1250.20">
    <property type="entry name" value="MFS general substrate transporter like domains"/>
    <property type="match status" value="1"/>
</dbReference>
<evidence type="ECO:0000256" key="3">
    <source>
        <dbReference type="ARBA" id="ARBA00022989"/>
    </source>
</evidence>
<keyword evidence="8" id="KW-1185">Reference proteome</keyword>
<sequence>MRHVRKTTDTEGLSSPSSTLGLLSRVSTAQTHHPSHWPTLQKWCIAIIYCFLQVAIMLLTTTYISAQTPLRMKFGGSTQVIALGQSMFIVGNAAGPVFLGPLSDIGGRKWVYVGSIAIYGLCQIGCALAVNLPMMIIFMLLSGVACSTALSNVAGTIADLFGKADNTSQPLALYIMSSTTGSSLGGVVGEWIVSNPNMGLNWIFWINVILAGFFVLVMTFLPETLPRIVISRAMKRSQTQTQITHSENDERQKEIAETRIAILKEMRFVTTMCFRILLTEPIVTCLGIFNGYIYGLLYLYLYGVFDVFVANNHLSVIAANLTYLNFVAGAVIMFLIFVPIQTALYKRDRLKNNGIARPEARFLLSLITVWGFPISLLWFAFTSSGSVSYWSPVIAGTVLGVTDPLLWLNILNYITDSYPNVAGSAIAAFLIPSQLLAAACVHIGILMFNNLSTTWAFAILGFVSLGVVASVYVLYFWGPALRRSSRGLVVARIILSRLGKPWGKACTLSELLSESNESLIPGFWQRQRTGNRRVK</sequence>
<dbReference type="InParanoid" id="B8MJX4"/>
<dbReference type="VEuPathDB" id="FungiDB:TSTA_042660"/>